<sequence length="236" mass="26914">MLSSIDAVWISVSPALQMFDRPLLQTLAQSTAIAHWEYLQDPDEAASLDTALVLLHDYLKSYDRPLHLLGHGTGGLLGLLYAHHYPEHVRSLTILSVGVDPAVNWQSYYYNQRRDRLEDQQILLQKISDRLLGCRKTSPTVTHALKQDLYESLSLHSLLNSASFPPIAVKVPLLVCGSADDIIISQEQIKAWRQHLYHALSRMWICLSGRHFFHCIYPEQVSQQITKFWNQLAVFA</sequence>
<proteinExistence type="predicted"/>
<feature type="domain" description="AB hydrolase-1" evidence="1">
    <location>
        <begin position="64"/>
        <end position="112"/>
    </location>
</feature>
<gene>
    <name evidence="2" type="ordered locus">syc2525_c</name>
</gene>
<dbReference type="SUPFAM" id="SSF53474">
    <property type="entry name" value="alpha/beta-Hydrolases"/>
    <property type="match status" value="1"/>
</dbReference>
<dbReference type="GeneID" id="72430428"/>
<dbReference type="Gene3D" id="3.40.50.1820">
    <property type="entry name" value="alpha/beta hydrolase"/>
    <property type="match status" value="1"/>
</dbReference>
<dbReference type="InterPro" id="IPR000073">
    <property type="entry name" value="AB_hydrolase_1"/>
</dbReference>
<evidence type="ECO:0000259" key="1">
    <source>
        <dbReference type="Pfam" id="PF00561"/>
    </source>
</evidence>
<dbReference type="RefSeq" id="WP_011244835.1">
    <property type="nucleotide sequence ID" value="NC_006576.1"/>
</dbReference>
<evidence type="ECO:0000313" key="3">
    <source>
        <dbReference type="Proteomes" id="UP000001175"/>
    </source>
</evidence>
<name>A0A0H3K5Z2_SYNP6</name>
<accession>A0A0H3K5Z2</accession>
<dbReference type="eggNOG" id="COG2267">
    <property type="taxonomic scope" value="Bacteria"/>
</dbReference>
<evidence type="ECO:0000313" key="2">
    <source>
        <dbReference type="EMBL" id="BAD80715.1"/>
    </source>
</evidence>
<dbReference type="AlphaFoldDB" id="A0A0H3K5Z2"/>
<dbReference type="EMBL" id="AP008231">
    <property type="protein sequence ID" value="BAD80715.1"/>
    <property type="molecule type" value="Genomic_DNA"/>
</dbReference>
<organism evidence="2 3">
    <name type="scientific">Synechococcus sp. (strain ATCC 27144 / PCC 6301 / SAUG 1402/1)</name>
    <name type="common">Anacystis nidulans</name>
    <dbReference type="NCBI Taxonomy" id="269084"/>
    <lineage>
        <taxon>Bacteria</taxon>
        <taxon>Bacillati</taxon>
        <taxon>Cyanobacteriota</taxon>
        <taxon>Cyanophyceae</taxon>
        <taxon>Synechococcales</taxon>
        <taxon>Synechococcaceae</taxon>
        <taxon>Synechococcus</taxon>
    </lineage>
</organism>
<dbReference type="KEGG" id="syc:syc2525_c"/>
<protein>
    <recommendedName>
        <fullName evidence="1">AB hydrolase-1 domain-containing protein</fullName>
    </recommendedName>
</protein>
<dbReference type="Proteomes" id="UP000001175">
    <property type="component" value="Chromosome"/>
</dbReference>
<dbReference type="InterPro" id="IPR029058">
    <property type="entry name" value="AB_hydrolase_fold"/>
</dbReference>
<reference evidence="2 3" key="1">
    <citation type="journal article" date="2007" name="Photosyn. Res.">
        <title>Complete nucleotide sequence of the freshwater unicellular cyanobacterium Synechococcus elongatus PCC 6301 chromosome: gene content and organization.</title>
        <authorList>
            <person name="Sugita C."/>
            <person name="Ogata K."/>
            <person name="Shikata M."/>
            <person name="Jikuya H."/>
            <person name="Takano J."/>
            <person name="Furumichi M."/>
            <person name="Kanehisa M."/>
            <person name="Omata T."/>
            <person name="Sugiura M."/>
            <person name="Sugita M."/>
        </authorList>
    </citation>
    <scope>NUCLEOTIDE SEQUENCE [LARGE SCALE GENOMIC DNA]</scope>
    <source>
        <strain evidence="3">ATCC 27144 / PCC 6301 / SAUG 1402/1</strain>
    </source>
</reference>
<dbReference type="Pfam" id="PF00561">
    <property type="entry name" value="Abhydrolase_1"/>
    <property type="match status" value="1"/>
</dbReference>